<dbReference type="InterPro" id="IPR051918">
    <property type="entry name" value="STPP_CPPED1"/>
</dbReference>
<dbReference type="Proteomes" id="UP000031523">
    <property type="component" value="Chromosome"/>
</dbReference>
<dbReference type="SUPFAM" id="SSF56300">
    <property type="entry name" value="Metallo-dependent phosphatases"/>
    <property type="match status" value="1"/>
</dbReference>
<gene>
    <name evidence="2" type="ORF">SLNWT_5246</name>
</gene>
<accession>A0A0B5F5H8</accession>
<feature type="compositionally biased region" description="Low complexity" evidence="1">
    <location>
        <begin position="70"/>
        <end position="82"/>
    </location>
</feature>
<dbReference type="InterPro" id="IPR029052">
    <property type="entry name" value="Metallo-depent_PP-like"/>
</dbReference>
<feature type="region of interest" description="Disordered" evidence="1">
    <location>
        <begin position="35"/>
        <end position="82"/>
    </location>
</feature>
<keyword evidence="3" id="KW-1185">Reference proteome</keyword>
<dbReference type="PROSITE" id="PS51318">
    <property type="entry name" value="TAT"/>
    <property type="match status" value="1"/>
</dbReference>
<reference evidence="2 3" key="1">
    <citation type="submission" date="2015-01" db="EMBL/GenBank/DDBJ databases">
        <title>Enhanced salinomycin production by adjusting the supply of polyketide extender units in Streptomyce albus DSM 41398.</title>
        <authorList>
            <person name="Lu C."/>
        </authorList>
    </citation>
    <scope>NUCLEOTIDE SEQUENCE [LARGE SCALE GENOMIC DNA]</scope>
    <source>
        <strain evidence="3">ATCC 21838 / DSM 41398 / FERM P-419 / JCM 4703 / NBRC 107858</strain>
    </source>
</reference>
<evidence type="ECO:0000256" key="1">
    <source>
        <dbReference type="SAM" id="MobiDB-lite"/>
    </source>
</evidence>
<evidence type="ECO:0000313" key="2">
    <source>
        <dbReference type="EMBL" id="AJE85622.1"/>
    </source>
</evidence>
<dbReference type="Gene3D" id="3.60.21.10">
    <property type="match status" value="1"/>
</dbReference>
<dbReference type="InterPro" id="IPR022506">
    <property type="entry name" value="Metallophosphoesterase_PPA1498"/>
</dbReference>
<sequence>MPRNGSGTGIDRRTLLASGGALAVTAGVAGYALGPGSSRATAGPPPAASRPAPAAPLAPYRRGTTLDSVAAPRGAGPGYRRLGPGPGWERVVREELAAPGARRTERRTALASFVQFTDLHLVDVQHPLRYEYLRAQTASAWRPQEALSVAGAISLVERVNALRGAPATGSPLHFVMTTGDNTDNNARSELDWFLTAMSGGRLTPNTGDPRRYEGVQDSGLKLYWQPGDELRDADKAQGFPRLDGFLDAAIRELNSPGLNLPWYSTVGNHDQLPGGCYAPRDSFWAEYAVGDRKVMTLPGEQGAALWNTVKKGGDPTGELYKELLRSRPAGMRRVTPDERRAPFTPEEYVRAHLRAEFTGPGPHGHGYTEANLAEGTQFYTFRVAEGVLGISLDSTDPGGHYEGSLGSAQFTWLREQLTAHKDEHVLVFSHHTSKSMRNLRPDPARAGERRHSGAELVELLRGHRNVLAWVNGHSHKNAITPHGSFWEISTASHVDFPQLARIIEIADNHDGTLSLFTTLIESAAPQRTDFADLSQSGLAALYRELAFNAPGARTTLFGAPGDRNTELLLRKG</sequence>
<dbReference type="KEGG" id="sals:SLNWT_5246"/>
<dbReference type="PANTHER" id="PTHR43143">
    <property type="entry name" value="METALLOPHOSPHOESTERASE, CALCINEURIN SUPERFAMILY"/>
    <property type="match status" value="1"/>
</dbReference>
<feature type="compositionally biased region" description="Pro residues" evidence="1">
    <location>
        <begin position="43"/>
        <end position="56"/>
    </location>
</feature>
<protein>
    <submittedName>
        <fullName evidence="2">Uncharacterized protein</fullName>
    </submittedName>
</protein>
<dbReference type="InterPro" id="IPR006311">
    <property type="entry name" value="TAT_signal"/>
</dbReference>
<dbReference type="EMBL" id="CP010519">
    <property type="protein sequence ID" value="AJE85622.1"/>
    <property type="molecule type" value="Genomic_DNA"/>
</dbReference>
<dbReference type="AlphaFoldDB" id="A0A0B5F5H8"/>
<dbReference type="NCBIfam" id="TIGR03767">
    <property type="entry name" value="P_acnes_RR"/>
    <property type="match status" value="1"/>
</dbReference>
<evidence type="ECO:0000313" key="3">
    <source>
        <dbReference type="Proteomes" id="UP000031523"/>
    </source>
</evidence>
<organism evidence="2 3">
    <name type="scientific">Streptomyces albus (strain ATCC 21838 / DSM 41398 / FERM P-419 / JCM 4703 / NBRC 107858)</name>
    <dbReference type="NCBI Taxonomy" id="1081613"/>
    <lineage>
        <taxon>Bacteria</taxon>
        <taxon>Bacillati</taxon>
        <taxon>Actinomycetota</taxon>
        <taxon>Actinomycetes</taxon>
        <taxon>Kitasatosporales</taxon>
        <taxon>Streptomycetaceae</taxon>
        <taxon>Streptomyces</taxon>
    </lineage>
</organism>
<proteinExistence type="predicted"/>
<name>A0A0B5F5H8_STRA4</name>
<dbReference type="PANTHER" id="PTHR43143:SF1">
    <property type="entry name" value="SERINE_THREONINE-PROTEIN PHOSPHATASE CPPED1"/>
    <property type="match status" value="1"/>
</dbReference>